<dbReference type="InterPro" id="IPR029017">
    <property type="entry name" value="Enolase-like_N"/>
</dbReference>
<keyword evidence="7" id="KW-1185">Reference proteome</keyword>
<evidence type="ECO:0000256" key="4">
    <source>
        <dbReference type="SAM" id="MobiDB-lite"/>
    </source>
</evidence>
<evidence type="ECO:0000256" key="3">
    <source>
        <dbReference type="ARBA" id="ARBA00022842"/>
    </source>
</evidence>
<dbReference type="Gene3D" id="3.20.20.120">
    <property type="entry name" value="Enolase-like C-terminal domain"/>
    <property type="match status" value="1"/>
</dbReference>
<comment type="cofactor">
    <cofactor evidence="1">
        <name>Mg(2+)</name>
        <dbReference type="ChEBI" id="CHEBI:18420"/>
    </cofactor>
</comment>
<feature type="region of interest" description="Disordered" evidence="4">
    <location>
        <begin position="355"/>
        <end position="420"/>
    </location>
</feature>
<dbReference type="Pfam" id="PF13378">
    <property type="entry name" value="MR_MLE_C"/>
    <property type="match status" value="1"/>
</dbReference>
<dbReference type="SUPFAM" id="SSF54826">
    <property type="entry name" value="Enolase N-terminal domain-like"/>
    <property type="match status" value="1"/>
</dbReference>
<keyword evidence="2" id="KW-0479">Metal-binding</keyword>
<evidence type="ECO:0000313" key="7">
    <source>
        <dbReference type="Proteomes" id="UP001500610"/>
    </source>
</evidence>
<dbReference type="SFLD" id="SFLDS00001">
    <property type="entry name" value="Enolase"/>
    <property type="match status" value="1"/>
</dbReference>
<dbReference type="InterPro" id="IPR013342">
    <property type="entry name" value="Mandelate_racemase_C"/>
</dbReference>
<feature type="domain" description="Mandelate racemase/muconate lactonizing enzyme C-terminal" evidence="5">
    <location>
        <begin position="137"/>
        <end position="237"/>
    </location>
</feature>
<proteinExistence type="predicted"/>
<feature type="compositionally biased region" description="Basic and acidic residues" evidence="4">
    <location>
        <begin position="362"/>
        <end position="372"/>
    </location>
</feature>
<comment type="caution">
    <text evidence="6">The sequence shown here is derived from an EMBL/GenBank/DDBJ whole genome shotgun (WGS) entry which is preliminary data.</text>
</comment>
<dbReference type="InterPro" id="IPR036849">
    <property type="entry name" value="Enolase-like_C_sf"/>
</dbReference>
<sequence>MKITGFRSLTTVHRWGRPVGDANGFVAQGVTEVPVLLVETDGGLTGVGLGAHGEARRVFPALDGQDPRAVTTLYDRMLAHTFKSGHAGTAFGTIGAFDMALWDLKAKMAGEPLWRTLGAADRFVPGYASGLDIALDEEELVRLYSDWAARGFTGAKLKGGLDTERDVGRLRAVAEVLRANTRSPALMLDVNESWGRHQAVRLLARIEDRVELAWIEEPVRRWDANGHRAVGRASRTAVASGENLTGLEQFRPLLAADALQVVQTAGVWGITHFLRVATLAHGHDLPVSPVGYHANPLAHAAAATPNHLVTEVQDTGSPAGLTVDQAIEDGGIVLGDAPGLGITVDENALAAPEMDAGWARPDGPHVRPRDAGLRLVPESGPPGRATTRSPAGTASVAVPGPVHRPTRTERTKRTERESTP</sequence>
<organism evidence="6 7">
    <name type="scientific">Streptomyces hyderabadensis</name>
    <dbReference type="NCBI Taxonomy" id="598549"/>
    <lineage>
        <taxon>Bacteria</taxon>
        <taxon>Bacillati</taxon>
        <taxon>Actinomycetota</taxon>
        <taxon>Actinomycetes</taxon>
        <taxon>Kitasatosporales</taxon>
        <taxon>Streptomycetaceae</taxon>
        <taxon>Streptomyces</taxon>
    </lineage>
</organism>
<evidence type="ECO:0000259" key="5">
    <source>
        <dbReference type="SMART" id="SM00922"/>
    </source>
</evidence>
<dbReference type="InterPro" id="IPR013341">
    <property type="entry name" value="Mandelate_racemase_N_dom"/>
</dbReference>
<accession>A0ABP9HS55</accession>
<dbReference type="SUPFAM" id="SSF51604">
    <property type="entry name" value="Enolase C-terminal domain-like"/>
    <property type="match status" value="1"/>
</dbReference>
<feature type="compositionally biased region" description="Basic and acidic residues" evidence="4">
    <location>
        <begin position="406"/>
        <end position="420"/>
    </location>
</feature>
<dbReference type="EMBL" id="BAABIV010000003">
    <property type="protein sequence ID" value="GAA4976784.1"/>
    <property type="molecule type" value="Genomic_DNA"/>
</dbReference>
<dbReference type="Pfam" id="PF02746">
    <property type="entry name" value="MR_MLE_N"/>
    <property type="match status" value="1"/>
</dbReference>
<dbReference type="Proteomes" id="UP001500610">
    <property type="component" value="Unassembled WGS sequence"/>
</dbReference>
<evidence type="ECO:0000313" key="6">
    <source>
        <dbReference type="EMBL" id="GAA4976784.1"/>
    </source>
</evidence>
<dbReference type="PANTHER" id="PTHR13794">
    <property type="entry name" value="ENOLASE SUPERFAMILY, MANDELATE RACEMASE"/>
    <property type="match status" value="1"/>
</dbReference>
<dbReference type="RefSeq" id="WP_226028512.1">
    <property type="nucleotide sequence ID" value="NZ_BAABIV010000003.1"/>
</dbReference>
<dbReference type="CDD" id="cd03316">
    <property type="entry name" value="MR_like"/>
    <property type="match status" value="1"/>
</dbReference>
<dbReference type="InterPro" id="IPR046945">
    <property type="entry name" value="RHMD-like"/>
</dbReference>
<name>A0ABP9HS55_9ACTN</name>
<keyword evidence="3" id="KW-0460">Magnesium</keyword>
<evidence type="ECO:0000256" key="1">
    <source>
        <dbReference type="ARBA" id="ARBA00001946"/>
    </source>
</evidence>
<dbReference type="SMART" id="SM00922">
    <property type="entry name" value="MR_MLE"/>
    <property type="match status" value="1"/>
</dbReference>
<gene>
    <name evidence="6" type="ORF">GCM10023257_12380</name>
</gene>
<evidence type="ECO:0000256" key="2">
    <source>
        <dbReference type="ARBA" id="ARBA00022723"/>
    </source>
</evidence>
<dbReference type="PANTHER" id="PTHR13794:SF58">
    <property type="entry name" value="MITOCHONDRIAL ENOLASE SUPERFAMILY MEMBER 1"/>
    <property type="match status" value="1"/>
</dbReference>
<dbReference type="Gene3D" id="3.30.390.10">
    <property type="entry name" value="Enolase-like, N-terminal domain"/>
    <property type="match status" value="1"/>
</dbReference>
<protein>
    <submittedName>
        <fullName evidence="6">Mandelate racemase/muconate lactonizing enzyme family protein</fullName>
    </submittedName>
</protein>
<dbReference type="InterPro" id="IPR029065">
    <property type="entry name" value="Enolase_C-like"/>
</dbReference>
<reference evidence="7" key="1">
    <citation type="journal article" date="2019" name="Int. J. Syst. Evol. Microbiol.">
        <title>The Global Catalogue of Microorganisms (GCM) 10K type strain sequencing project: providing services to taxonomists for standard genome sequencing and annotation.</title>
        <authorList>
            <consortium name="The Broad Institute Genomics Platform"/>
            <consortium name="The Broad Institute Genome Sequencing Center for Infectious Disease"/>
            <person name="Wu L."/>
            <person name="Ma J."/>
        </authorList>
    </citation>
    <scope>NUCLEOTIDE SEQUENCE [LARGE SCALE GENOMIC DNA]</scope>
    <source>
        <strain evidence="7">JCM 17657</strain>
    </source>
</reference>